<dbReference type="EMBL" id="WNCN01000022">
    <property type="protein sequence ID" value="MTU40667.1"/>
    <property type="molecule type" value="Genomic_DNA"/>
</dbReference>
<keyword evidence="5" id="KW-1185">Reference proteome</keyword>
<dbReference type="Proteomes" id="UP000482671">
    <property type="component" value="Unassembled WGS sequence"/>
</dbReference>
<dbReference type="EMBL" id="WNDD01000030">
    <property type="protein sequence ID" value="MTV03699.1"/>
    <property type="molecule type" value="Genomic_DNA"/>
</dbReference>
<organism evidence="4 6">
    <name type="scientific">Parabacteroides merdae</name>
    <dbReference type="NCBI Taxonomy" id="46503"/>
    <lineage>
        <taxon>Bacteria</taxon>
        <taxon>Pseudomonadati</taxon>
        <taxon>Bacteroidota</taxon>
        <taxon>Bacteroidia</taxon>
        <taxon>Bacteroidales</taxon>
        <taxon>Tannerellaceae</taxon>
        <taxon>Parabacteroides</taxon>
    </lineage>
</organism>
<proteinExistence type="predicted"/>
<dbReference type="PRINTS" id="PR01713">
    <property type="entry name" value="NUCEPIMERASE"/>
</dbReference>
<feature type="domain" description="NAD-dependent epimerase/dehydratase" evidence="2">
    <location>
        <begin position="8"/>
        <end position="255"/>
    </location>
</feature>
<accession>A0A9Q4RHI6</accession>
<dbReference type="InterPro" id="IPR001509">
    <property type="entry name" value="Epimerase_deHydtase"/>
</dbReference>
<dbReference type="Gene3D" id="3.90.25.10">
    <property type="entry name" value="UDP-galactose 4-epimerase, domain 1"/>
    <property type="match status" value="1"/>
</dbReference>
<dbReference type="PANTHER" id="PTHR43574">
    <property type="entry name" value="EPIMERASE-RELATED"/>
    <property type="match status" value="1"/>
</dbReference>
<evidence type="ECO:0000256" key="1">
    <source>
        <dbReference type="ARBA" id="ARBA00023027"/>
    </source>
</evidence>
<dbReference type="SUPFAM" id="SSF51735">
    <property type="entry name" value="NAD(P)-binding Rossmann-fold domains"/>
    <property type="match status" value="1"/>
</dbReference>
<sequence length="327" mass="36645">MLNMNNIIIITGVAGFIGYSLADKLLNKRYSIIGIDAMFGSGENLRLKQRRLEILQEYKAFKFVNVDLSLMNNNLIDVFSQADVVIHLAASPGVRQSMKTPEPYMQNNIHAFANVIDLCHCARIGKFIYASSSSVYGDVITNGAIIPLTEDMDTNHPQSVYSMTKKSNELLAYVYSSAFGIKTIGLRLFSVYGPFGRIDMAPWIFAQSILENKVITLYDEGKMIRDFTYIDDVTSAITAVLEQDIDKNYSIYNVGSSNPHSVITLLHTIEHKLGIKANYISSKALEGDVKYTCASTDLIRKNYTLPPATNFSEGISLFCKWIKEYLF</sequence>
<evidence type="ECO:0000313" key="3">
    <source>
        <dbReference type="EMBL" id="MTU40667.1"/>
    </source>
</evidence>
<dbReference type="Gene3D" id="3.40.50.720">
    <property type="entry name" value="NAD(P)-binding Rossmann-like Domain"/>
    <property type="match status" value="1"/>
</dbReference>
<reference evidence="5 6" key="1">
    <citation type="journal article" date="2019" name="Nat. Med.">
        <title>A library of human gut bacterial isolates paired with longitudinal multiomics data enables mechanistic microbiome research.</title>
        <authorList>
            <person name="Poyet M."/>
            <person name="Groussin M."/>
            <person name="Gibbons S.M."/>
            <person name="Avila-Pacheco J."/>
            <person name="Jiang X."/>
            <person name="Kearney S.M."/>
            <person name="Perrotta A.R."/>
            <person name="Berdy B."/>
            <person name="Zhao S."/>
            <person name="Lieberman T.D."/>
            <person name="Swanson P.K."/>
            <person name="Smith M."/>
            <person name="Roesemann S."/>
            <person name="Alexander J.E."/>
            <person name="Rich S.A."/>
            <person name="Livny J."/>
            <person name="Vlamakis H."/>
            <person name="Clish C."/>
            <person name="Bullock K."/>
            <person name="Deik A."/>
            <person name="Scott J."/>
            <person name="Pierce K.A."/>
            <person name="Xavier R.J."/>
            <person name="Alm E.J."/>
        </authorList>
    </citation>
    <scope>NUCLEOTIDE SEQUENCE [LARGE SCALE GENOMIC DNA]</scope>
    <source>
        <strain evidence="4 6">BIOML-A11</strain>
        <strain evidence="3 5">BIOML-A29</strain>
    </source>
</reference>
<dbReference type="Proteomes" id="UP000434916">
    <property type="component" value="Unassembled WGS sequence"/>
</dbReference>
<comment type="caution">
    <text evidence="4">The sequence shown here is derived from an EMBL/GenBank/DDBJ whole genome shotgun (WGS) entry which is preliminary data.</text>
</comment>
<keyword evidence="1" id="KW-0520">NAD</keyword>
<evidence type="ECO:0000259" key="2">
    <source>
        <dbReference type="Pfam" id="PF01370"/>
    </source>
</evidence>
<name>A0A9Q4RHI6_9BACT</name>
<evidence type="ECO:0000313" key="4">
    <source>
        <dbReference type="EMBL" id="MTV03699.1"/>
    </source>
</evidence>
<dbReference type="Pfam" id="PF01370">
    <property type="entry name" value="Epimerase"/>
    <property type="match status" value="1"/>
</dbReference>
<evidence type="ECO:0000313" key="5">
    <source>
        <dbReference type="Proteomes" id="UP000434916"/>
    </source>
</evidence>
<protein>
    <submittedName>
        <fullName evidence="4">NAD-dependent epimerase/dehydratase family protein</fullName>
    </submittedName>
</protein>
<gene>
    <name evidence="3" type="ORF">GMD82_14650</name>
    <name evidence="4" type="ORF">GME02_19100</name>
</gene>
<dbReference type="AlphaFoldDB" id="A0A9Q4RHI6"/>
<dbReference type="InterPro" id="IPR036291">
    <property type="entry name" value="NAD(P)-bd_dom_sf"/>
</dbReference>
<evidence type="ECO:0000313" key="6">
    <source>
        <dbReference type="Proteomes" id="UP000482671"/>
    </source>
</evidence>